<dbReference type="EMBL" id="JADCTT010000002">
    <property type="protein sequence ID" value="KAF9757456.1"/>
    <property type="molecule type" value="Genomic_DNA"/>
</dbReference>
<dbReference type="GO" id="GO:0005739">
    <property type="term" value="C:mitochondrion"/>
    <property type="evidence" value="ECO:0007669"/>
    <property type="project" value="TreeGrafter"/>
</dbReference>
<feature type="compositionally biased region" description="Low complexity" evidence="1">
    <location>
        <begin position="26"/>
        <end position="51"/>
    </location>
</feature>
<name>A0A0B7JVD2_BIOOC</name>
<dbReference type="Proteomes" id="UP000616885">
    <property type="component" value="Unassembled WGS sequence"/>
</dbReference>
<protein>
    <recommendedName>
        <fullName evidence="4">CHCH domain-containing protein</fullName>
    </recommendedName>
</protein>
<feature type="compositionally biased region" description="Low complexity" evidence="1">
    <location>
        <begin position="95"/>
        <end position="106"/>
    </location>
</feature>
<evidence type="ECO:0000313" key="3">
    <source>
        <dbReference type="EMBL" id="KAF9757456.1"/>
    </source>
</evidence>
<dbReference type="PANTHER" id="PTHR13523">
    <property type="entry name" value="COILED-COIL-HELIX-COILED-COIL-HELIX DOMAIN CONTAINING 2/NUR77"/>
    <property type="match status" value="1"/>
</dbReference>
<dbReference type="InterPro" id="IPR009069">
    <property type="entry name" value="Cys_alpha_HP_mot_SF"/>
</dbReference>
<dbReference type="GO" id="GO:0007005">
    <property type="term" value="P:mitochondrion organization"/>
    <property type="evidence" value="ECO:0007669"/>
    <property type="project" value="InterPro"/>
</dbReference>
<evidence type="ECO:0008006" key="4">
    <source>
        <dbReference type="Google" id="ProtNLM"/>
    </source>
</evidence>
<accession>A0A0B7JVD2</accession>
<proteinExistence type="predicted"/>
<dbReference type="SUPFAM" id="SSF47072">
    <property type="entry name" value="Cysteine alpha-hairpin motif"/>
    <property type="match status" value="1"/>
</dbReference>
<reference evidence="2" key="1">
    <citation type="submission" date="2015-01" db="EMBL/GenBank/DDBJ databases">
        <authorList>
            <person name="Durling Mikael"/>
        </authorList>
    </citation>
    <scope>NUCLEOTIDE SEQUENCE</scope>
</reference>
<dbReference type="AlphaFoldDB" id="A0A0B7JVD2"/>
<organism evidence="2">
    <name type="scientific">Bionectria ochroleuca</name>
    <name type="common">Gliocladium roseum</name>
    <dbReference type="NCBI Taxonomy" id="29856"/>
    <lineage>
        <taxon>Eukaryota</taxon>
        <taxon>Fungi</taxon>
        <taxon>Dikarya</taxon>
        <taxon>Ascomycota</taxon>
        <taxon>Pezizomycotina</taxon>
        <taxon>Sordariomycetes</taxon>
        <taxon>Hypocreomycetidae</taxon>
        <taxon>Hypocreales</taxon>
        <taxon>Bionectriaceae</taxon>
        <taxon>Clonostachys</taxon>
    </lineage>
</organism>
<gene>
    <name evidence="2" type="ORF">BN869_000005031_1</name>
    <name evidence="3" type="ORF">IM811_008400</name>
</gene>
<evidence type="ECO:0000256" key="1">
    <source>
        <dbReference type="SAM" id="MobiDB-lite"/>
    </source>
</evidence>
<dbReference type="GO" id="GO:0005634">
    <property type="term" value="C:nucleus"/>
    <property type="evidence" value="ECO:0007669"/>
    <property type="project" value="TreeGrafter"/>
</dbReference>
<sequence>MARNRSAGRAPVSRAPTRPTAPAPAPQQQRPAATMAAPPPMQAQAPPMQAPVSQGPGLFGQMASTAAGVAIGSSVGHAIGGLFSGGGSSEPAPAPQQQVQAAPAQQENSWAQQNNCSGAAQSFTQCMDDNNGNMQICNWYLEQLKACQTAAKNY</sequence>
<evidence type="ECO:0000313" key="2">
    <source>
        <dbReference type="EMBL" id="CEO48974.1"/>
    </source>
</evidence>
<dbReference type="InterPro" id="IPR055304">
    <property type="entry name" value="CHCHD2/10-like"/>
</dbReference>
<reference evidence="3" key="2">
    <citation type="submission" date="2020-10" db="EMBL/GenBank/DDBJ databases">
        <title>High-Quality Genome Resource of Clonostachys rosea strain S41 by Oxford Nanopore Long-Read Sequencing.</title>
        <authorList>
            <person name="Wang H."/>
        </authorList>
    </citation>
    <scope>NUCLEOTIDE SEQUENCE</scope>
    <source>
        <strain evidence="3">S41</strain>
    </source>
</reference>
<feature type="region of interest" description="Disordered" evidence="1">
    <location>
        <begin position="80"/>
        <end position="110"/>
    </location>
</feature>
<feature type="region of interest" description="Disordered" evidence="1">
    <location>
        <begin position="1"/>
        <end position="56"/>
    </location>
</feature>
<dbReference type="EMBL" id="CDPU01000012">
    <property type="protein sequence ID" value="CEO48974.1"/>
    <property type="molecule type" value="Genomic_DNA"/>
</dbReference>
<dbReference type="PANTHER" id="PTHR13523:SF2">
    <property type="entry name" value="COILED-COIL-HELIX-COILED-COIL-HELIX DOMAIN CONTAINING 2, ISOFORM A-RELATED"/>
    <property type="match status" value="1"/>
</dbReference>